<dbReference type="PROSITE" id="PS00723">
    <property type="entry name" value="POLYPRENYL_SYNTHASE_1"/>
    <property type="match status" value="1"/>
</dbReference>
<dbReference type="EMBL" id="GL377599">
    <property type="protein sequence ID" value="EFJ21543.1"/>
    <property type="molecule type" value="Genomic_DNA"/>
</dbReference>
<dbReference type="GO" id="GO:0006744">
    <property type="term" value="P:ubiquinone biosynthetic process"/>
    <property type="evidence" value="ECO:0000318"/>
    <property type="project" value="GO_Central"/>
</dbReference>
<dbReference type="STRING" id="88036.D8S1Z9"/>
<dbReference type="PANTHER" id="PTHR12001">
    <property type="entry name" value="GERANYLGERANYL PYROPHOSPHATE SYNTHASE"/>
    <property type="match status" value="1"/>
</dbReference>
<dbReference type="OMA" id="AFDYYLH"/>
<evidence type="ECO:0000256" key="7">
    <source>
        <dbReference type="RuleBase" id="RU004466"/>
    </source>
</evidence>
<evidence type="ECO:0008006" key="10">
    <source>
        <dbReference type="Google" id="ProtNLM"/>
    </source>
</evidence>
<dbReference type="GO" id="GO:0008299">
    <property type="term" value="P:isoprenoid biosynthetic process"/>
    <property type="evidence" value="ECO:0000318"/>
    <property type="project" value="GO_Central"/>
</dbReference>
<dbReference type="CDD" id="cd00685">
    <property type="entry name" value="Trans_IPPS_HT"/>
    <property type="match status" value="1"/>
</dbReference>
<dbReference type="GO" id="GO:0046872">
    <property type="term" value="F:metal ion binding"/>
    <property type="evidence" value="ECO:0007669"/>
    <property type="project" value="UniProtKB-KW"/>
</dbReference>
<organism evidence="9">
    <name type="scientific">Selaginella moellendorffii</name>
    <name type="common">Spikemoss</name>
    <dbReference type="NCBI Taxonomy" id="88036"/>
    <lineage>
        <taxon>Eukaryota</taxon>
        <taxon>Viridiplantae</taxon>
        <taxon>Streptophyta</taxon>
        <taxon>Embryophyta</taxon>
        <taxon>Tracheophyta</taxon>
        <taxon>Lycopodiopsida</taxon>
        <taxon>Selaginellales</taxon>
        <taxon>Selaginellaceae</taxon>
        <taxon>Selaginella</taxon>
    </lineage>
</organism>
<reference evidence="8 9" key="1">
    <citation type="journal article" date="2011" name="Science">
        <title>The Selaginella genome identifies genetic changes associated with the evolution of vascular plants.</title>
        <authorList>
            <person name="Banks J.A."/>
            <person name="Nishiyama T."/>
            <person name="Hasebe M."/>
            <person name="Bowman J.L."/>
            <person name="Gribskov M."/>
            <person name="dePamphilis C."/>
            <person name="Albert V.A."/>
            <person name="Aono N."/>
            <person name="Aoyama T."/>
            <person name="Ambrose B.A."/>
            <person name="Ashton N.W."/>
            <person name="Axtell M.J."/>
            <person name="Barker E."/>
            <person name="Barker M.S."/>
            <person name="Bennetzen J.L."/>
            <person name="Bonawitz N.D."/>
            <person name="Chapple C."/>
            <person name="Cheng C."/>
            <person name="Correa L.G."/>
            <person name="Dacre M."/>
            <person name="DeBarry J."/>
            <person name="Dreyer I."/>
            <person name="Elias M."/>
            <person name="Engstrom E.M."/>
            <person name="Estelle M."/>
            <person name="Feng L."/>
            <person name="Finet C."/>
            <person name="Floyd S.K."/>
            <person name="Frommer W.B."/>
            <person name="Fujita T."/>
            <person name="Gramzow L."/>
            <person name="Gutensohn M."/>
            <person name="Harholt J."/>
            <person name="Hattori M."/>
            <person name="Heyl A."/>
            <person name="Hirai T."/>
            <person name="Hiwatashi Y."/>
            <person name="Ishikawa M."/>
            <person name="Iwata M."/>
            <person name="Karol K.G."/>
            <person name="Koehler B."/>
            <person name="Kolukisaoglu U."/>
            <person name="Kubo M."/>
            <person name="Kurata T."/>
            <person name="Lalonde S."/>
            <person name="Li K."/>
            <person name="Li Y."/>
            <person name="Litt A."/>
            <person name="Lyons E."/>
            <person name="Manning G."/>
            <person name="Maruyama T."/>
            <person name="Michael T.P."/>
            <person name="Mikami K."/>
            <person name="Miyazaki S."/>
            <person name="Morinaga S."/>
            <person name="Murata T."/>
            <person name="Mueller-Roeber B."/>
            <person name="Nelson D.R."/>
            <person name="Obara M."/>
            <person name="Oguri Y."/>
            <person name="Olmstead R.G."/>
            <person name="Onodera N."/>
            <person name="Petersen B.L."/>
            <person name="Pils B."/>
            <person name="Prigge M."/>
            <person name="Rensing S.A."/>
            <person name="Riano-Pachon D.M."/>
            <person name="Roberts A.W."/>
            <person name="Sato Y."/>
            <person name="Scheller H.V."/>
            <person name="Schulz B."/>
            <person name="Schulz C."/>
            <person name="Shakirov E.V."/>
            <person name="Shibagaki N."/>
            <person name="Shinohara N."/>
            <person name="Shippen D.E."/>
            <person name="Soerensen I."/>
            <person name="Sotooka R."/>
            <person name="Sugimoto N."/>
            <person name="Sugita M."/>
            <person name="Sumikawa N."/>
            <person name="Tanurdzic M."/>
            <person name="Theissen G."/>
            <person name="Ulvskov P."/>
            <person name="Wakazuki S."/>
            <person name="Weng J.K."/>
            <person name="Willats W.W."/>
            <person name="Wipf D."/>
            <person name="Wolf P.G."/>
            <person name="Yang L."/>
            <person name="Zimmer A.D."/>
            <person name="Zhu Q."/>
            <person name="Mitros T."/>
            <person name="Hellsten U."/>
            <person name="Loque D."/>
            <person name="Otillar R."/>
            <person name="Salamov A."/>
            <person name="Schmutz J."/>
            <person name="Shapiro H."/>
            <person name="Lindquist E."/>
            <person name="Lucas S."/>
            <person name="Rokhsar D."/>
            <person name="Grigoriev I.V."/>
        </authorList>
    </citation>
    <scope>NUCLEOTIDE SEQUENCE [LARGE SCALE GENOMIC DNA]</scope>
</reference>
<evidence type="ECO:0000313" key="9">
    <source>
        <dbReference type="Proteomes" id="UP000001514"/>
    </source>
</evidence>
<keyword evidence="4" id="KW-0479">Metal-binding</keyword>
<name>D8S1Z9_SELML</name>
<dbReference type="GO" id="GO:0005739">
    <property type="term" value="C:mitochondrion"/>
    <property type="evidence" value="ECO:0000318"/>
    <property type="project" value="GO_Central"/>
</dbReference>
<dbReference type="InterPro" id="IPR000092">
    <property type="entry name" value="Polyprenyl_synt"/>
</dbReference>
<dbReference type="PROSITE" id="PS00444">
    <property type="entry name" value="POLYPRENYL_SYNTHASE_2"/>
    <property type="match status" value="1"/>
</dbReference>
<dbReference type="Gramene" id="EFJ21543">
    <property type="protein sequence ID" value="EFJ21543"/>
    <property type="gene ID" value="SELMODRAFT_271252"/>
</dbReference>
<dbReference type="AlphaFoldDB" id="D8S1Z9"/>
<gene>
    <name evidence="8" type="ORF">SELMODRAFT_271252</name>
</gene>
<dbReference type="InterPro" id="IPR008949">
    <property type="entry name" value="Isoprenoid_synthase_dom_sf"/>
</dbReference>
<keyword evidence="5" id="KW-0460">Magnesium</keyword>
<dbReference type="Proteomes" id="UP000001514">
    <property type="component" value="Unassembled WGS sequence"/>
</dbReference>
<dbReference type="Gene3D" id="1.10.600.10">
    <property type="entry name" value="Farnesyl Diphosphate Synthase"/>
    <property type="match status" value="1"/>
</dbReference>
<keyword evidence="9" id="KW-1185">Reference proteome</keyword>
<dbReference type="FunCoup" id="D8S1Z9">
    <property type="interactions" value="3016"/>
</dbReference>
<evidence type="ECO:0000256" key="2">
    <source>
        <dbReference type="ARBA" id="ARBA00006706"/>
    </source>
</evidence>
<dbReference type="PANTHER" id="PTHR12001:SF69">
    <property type="entry name" value="ALL TRANS-POLYPRENYL-DIPHOSPHATE SYNTHASE PDSS1"/>
    <property type="match status" value="1"/>
</dbReference>
<evidence type="ECO:0000313" key="8">
    <source>
        <dbReference type="EMBL" id="EFJ21543.1"/>
    </source>
</evidence>
<keyword evidence="6" id="KW-0414">Isoprene biosynthesis</keyword>
<evidence type="ECO:0000256" key="5">
    <source>
        <dbReference type="ARBA" id="ARBA00022842"/>
    </source>
</evidence>
<dbReference type="InParanoid" id="D8S1Z9"/>
<evidence type="ECO:0000256" key="6">
    <source>
        <dbReference type="ARBA" id="ARBA00023229"/>
    </source>
</evidence>
<dbReference type="SUPFAM" id="SSF48576">
    <property type="entry name" value="Terpenoid synthases"/>
    <property type="match status" value="1"/>
</dbReference>
<dbReference type="HOGENOM" id="CLU_014015_1_2_1"/>
<evidence type="ECO:0000256" key="1">
    <source>
        <dbReference type="ARBA" id="ARBA00001946"/>
    </source>
</evidence>
<evidence type="ECO:0000256" key="3">
    <source>
        <dbReference type="ARBA" id="ARBA00022679"/>
    </source>
</evidence>
<evidence type="ECO:0000256" key="4">
    <source>
        <dbReference type="ARBA" id="ARBA00022723"/>
    </source>
</evidence>
<dbReference type="OrthoDB" id="9927103at2759"/>
<dbReference type="eggNOG" id="KOG0776">
    <property type="taxonomic scope" value="Eukaryota"/>
</dbReference>
<dbReference type="GO" id="GO:0004659">
    <property type="term" value="F:prenyltransferase activity"/>
    <property type="evidence" value="ECO:0000318"/>
    <property type="project" value="GO_Central"/>
</dbReference>
<dbReference type="GO" id="GO:0032476">
    <property type="term" value="C:polyprenyl diphosphate synthase complex"/>
    <property type="evidence" value="ECO:0000318"/>
    <property type="project" value="GO_Central"/>
</dbReference>
<dbReference type="SFLD" id="SFLDS00005">
    <property type="entry name" value="Isoprenoid_Synthase_Type_I"/>
    <property type="match status" value="1"/>
</dbReference>
<sequence length="402" mass="43926">MAATVWRRALPRILSLSPTITATPAAIQSHPWAADCPRKLLPLAARWDSRRFVQLEPKIDVDNKVDPFGLVAEEMAQLGRRLRDMVAAEVPKLASAAEYFFKLGVEGKRFRPMVLLLMSSSLTMVLPSAAAAAATSDEKNWRHHKLAEITEMIHVASLLHDDVLDHADTRRGIASLNFIMGNKLAVLAGDFLLARAAFSLSTLQNDEVVGLMSKVLEHLVAGEVMQWTVDAEKSSSMDYYLQKTFYKTASLIANSCKCIAILAGHPKEVAALAFDYGRHLGLAYQLVDDLLDFTGTKASLGKPALSDLREGIATAPVLYALEEHPALQELIDRKFKDPGDVDSALKMVLASSGIRKTKELAREHASKAADAVAAFPPTASDKASLCRRALTELTEQVITRSK</sequence>
<dbReference type="InterPro" id="IPR033749">
    <property type="entry name" value="Polyprenyl_synt_CS"/>
</dbReference>
<dbReference type="Pfam" id="PF00348">
    <property type="entry name" value="polyprenyl_synt"/>
    <property type="match status" value="1"/>
</dbReference>
<dbReference type="KEGG" id="smo:SELMODRAFT_271252"/>
<keyword evidence="3 7" id="KW-0808">Transferase</keyword>
<comment type="similarity">
    <text evidence="2 7">Belongs to the FPP/GGPP synthase family.</text>
</comment>
<protein>
    <recommendedName>
        <fullName evidence="10">Geranyl diphosphate synthase</fullName>
    </recommendedName>
</protein>
<proteinExistence type="inferred from homology"/>
<comment type="cofactor">
    <cofactor evidence="1">
        <name>Mg(2+)</name>
        <dbReference type="ChEBI" id="CHEBI:18420"/>
    </cofactor>
</comment>
<accession>D8S1Z9</accession>